<dbReference type="OrthoDB" id="5644612at2"/>
<dbReference type="AlphaFoldDB" id="A0A378JH57"/>
<keyword evidence="1" id="KW-0812">Transmembrane</keyword>
<keyword evidence="3" id="KW-1185">Reference proteome</keyword>
<keyword evidence="1" id="KW-0472">Membrane</keyword>
<sequence length="191" mass="20199">MATGGGSVTNWITSNADIIINIAKSLIPVERLITGAAYVIGVFFAFKAIYSLKSYGESRTMMSSHASMKEPLVYLLVACMFIYFPTGLSILLNTTFGSPNIIGYTAVDSQNPTISALFGNDSVVGRSLAIIIQVIGLIAFVRGWVLIARSSSQGQSPGGLGKGMVHVIGGIIAMNIVLTLEIINNTLYGTS</sequence>
<dbReference type="RefSeq" id="WP_115330339.1">
    <property type="nucleotide sequence ID" value="NZ_CAAAHP010000004.1"/>
</dbReference>
<dbReference type="EMBL" id="UGOD01000001">
    <property type="protein sequence ID" value="STX50636.1"/>
    <property type="molecule type" value="Genomic_DNA"/>
</dbReference>
<feature type="transmembrane region" description="Helical" evidence="1">
    <location>
        <begin position="32"/>
        <end position="52"/>
    </location>
</feature>
<reference evidence="2 3" key="1">
    <citation type="submission" date="2018-06" db="EMBL/GenBank/DDBJ databases">
        <authorList>
            <consortium name="Pathogen Informatics"/>
            <person name="Doyle S."/>
        </authorList>
    </citation>
    <scope>NUCLEOTIDE SEQUENCE [LARGE SCALE GENOMIC DNA]</scope>
    <source>
        <strain evidence="2 3">NCTC13316</strain>
    </source>
</reference>
<evidence type="ECO:0000313" key="3">
    <source>
        <dbReference type="Proteomes" id="UP000254794"/>
    </source>
</evidence>
<organism evidence="2 3">
    <name type="scientific">Legionella busanensis</name>
    <dbReference type="NCBI Taxonomy" id="190655"/>
    <lineage>
        <taxon>Bacteria</taxon>
        <taxon>Pseudomonadati</taxon>
        <taxon>Pseudomonadota</taxon>
        <taxon>Gammaproteobacteria</taxon>
        <taxon>Legionellales</taxon>
        <taxon>Legionellaceae</taxon>
        <taxon>Legionella</taxon>
    </lineage>
</organism>
<proteinExistence type="predicted"/>
<keyword evidence="1" id="KW-1133">Transmembrane helix</keyword>
<feature type="transmembrane region" description="Helical" evidence="1">
    <location>
        <begin position="159"/>
        <end position="183"/>
    </location>
</feature>
<dbReference type="Proteomes" id="UP000254794">
    <property type="component" value="Unassembled WGS sequence"/>
</dbReference>
<name>A0A378JH57_9GAMM</name>
<evidence type="ECO:0000313" key="2">
    <source>
        <dbReference type="EMBL" id="STX50636.1"/>
    </source>
</evidence>
<feature type="transmembrane region" description="Helical" evidence="1">
    <location>
        <begin position="127"/>
        <end position="147"/>
    </location>
</feature>
<feature type="transmembrane region" description="Helical" evidence="1">
    <location>
        <begin position="72"/>
        <end position="92"/>
    </location>
</feature>
<protein>
    <submittedName>
        <fullName evidence="2">IcmC (DotE)</fullName>
    </submittedName>
</protein>
<accession>A0A378JH57</accession>
<evidence type="ECO:0000256" key="1">
    <source>
        <dbReference type="SAM" id="Phobius"/>
    </source>
</evidence>
<gene>
    <name evidence="2" type="ORF">NCTC13316_00719</name>
</gene>